<dbReference type="AlphaFoldDB" id="A0A0D0A1W9"/>
<dbReference type="HOGENOM" id="CLU_042559_1_0_1"/>
<protein>
    <submittedName>
        <fullName evidence="4">Uncharacterized protein</fullName>
    </submittedName>
</protein>
<organism evidence="4 5">
    <name type="scientific">Suillus luteus UH-Slu-Lm8-n1</name>
    <dbReference type="NCBI Taxonomy" id="930992"/>
    <lineage>
        <taxon>Eukaryota</taxon>
        <taxon>Fungi</taxon>
        <taxon>Dikarya</taxon>
        <taxon>Basidiomycota</taxon>
        <taxon>Agaricomycotina</taxon>
        <taxon>Agaricomycetes</taxon>
        <taxon>Agaricomycetidae</taxon>
        <taxon>Boletales</taxon>
        <taxon>Suillineae</taxon>
        <taxon>Suillaceae</taxon>
        <taxon>Suillus</taxon>
    </lineage>
</organism>
<dbReference type="InterPro" id="IPR001680">
    <property type="entry name" value="WD40_rpt"/>
</dbReference>
<dbReference type="Gene3D" id="2.130.10.10">
    <property type="entry name" value="YVTN repeat-like/Quinoprotein amine dehydrogenase"/>
    <property type="match status" value="1"/>
</dbReference>
<keyword evidence="1 3" id="KW-0853">WD repeat</keyword>
<dbReference type="STRING" id="930992.A0A0D0A1W9"/>
<evidence type="ECO:0000313" key="4">
    <source>
        <dbReference type="EMBL" id="KIK35766.1"/>
    </source>
</evidence>
<sequence length="382" mass="42665">MSLKPYCQVNIKEYHLEGRLLGHRNAINCLAVSCNGSLLASGGSDGMRIWDLKKRLQLPTPRQSPAIQNPVDPVTSTRETLCFGTGLGFLGIWQQQGEGLENFDAKVSRRIGNGKEIMCLTYDHAGDDTRIASGTRDRCVQVWSFNFKGLLIPIFSVELSTTIPCTVNFKHSASRNLLVFRMYDGEVHTLRGTDGVIIATYNAGPMIGHTAVDASHTLFLIDNVMNGFSLHQLDDGACIRTYNTDPVKTFPKQVVFGEKATLIVGGSDTGIIYVFDKNEGTLKQELQHADKAQVQTVATYDGTHHSIIFGATSVNDAEPNISIWSRQRKRYTYNERAPTRRRALNELLSLRSFIRTRSLQILMSHTLVVFFPLPSRQTHFWA</sequence>
<dbReference type="PANTHER" id="PTHR22847">
    <property type="entry name" value="WD40 REPEAT PROTEIN"/>
    <property type="match status" value="1"/>
</dbReference>
<proteinExistence type="predicted"/>
<reference evidence="5" key="2">
    <citation type="submission" date="2015-01" db="EMBL/GenBank/DDBJ databases">
        <title>Evolutionary Origins and Diversification of the Mycorrhizal Mutualists.</title>
        <authorList>
            <consortium name="DOE Joint Genome Institute"/>
            <consortium name="Mycorrhizal Genomics Consortium"/>
            <person name="Kohler A."/>
            <person name="Kuo A."/>
            <person name="Nagy L.G."/>
            <person name="Floudas D."/>
            <person name="Copeland A."/>
            <person name="Barry K.W."/>
            <person name="Cichocki N."/>
            <person name="Veneault-Fourrey C."/>
            <person name="LaButti K."/>
            <person name="Lindquist E.A."/>
            <person name="Lipzen A."/>
            <person name="Lundell T."/>
            <person name="Morin E."/>
            <person name="Murat C."/>
            <person name="Riley R."/>
            <person name="Ohm R."/>
            <person name="Sun H."/>
            <person name="Tunlid A."/>
            <person name="Henrissat B."/>
            <person name="Grigoriev I.V."/>
            <person name="Hibbett D.S."/>
            <person name="Martin F."/>
        </authorList>
    </citation>
    <scope>NUCLEOTIDE SEQUENCE [LARGE SCALE GENOMIC DNA]</scope>
    <source>
        <strain evidence="5">UH-Slu-Lm8-n1</strain>
    </source>
</reference>
<dbReference type="GO" id="GO:1990234">
    <property type="term" value="C:transferase complex"/>
    <property type="evidence" value="ECO:0007669"/>
    <property type="project" value="UniProtKB-ARBA"/>
</dbReference>
<dbReference type="OrthoDB" id="2654453at2759"/>
<dbReference type="SMART" id="SM00320">
    <property type="entry name" value="WD40"/>
    <property type="match status" value="3"/>
</dbReference>
<dbReference type="Pfam" id="PF00400">
    <property type="entry name" value="WD40"/>
    <property type="match status" value="2"/>
</dbReference>
<accession>A0A0D0A1W9</accession>
<dbReference type="EMBL" id="KN835590">
    <property type="protein sequence ID" value="KIK35766.1"/>
    <property type="molecule type" value="Genomic_DNA"/>
</dbReference>
<dbReference type="SUPFAM" id="SSF50978">
    <property type="entry name" value="WD40 repeat-like"/>
    <property type="match status" value="1"/>
</dbReference>
<feature type="repeat" description="WD" evidence="3">
    <location>
        <begin position="20"/>
        <end position="60"/>
    </location>
</feature>
<gene>
    <name evidence="4" type="ORF">CY34DRAFT_26540</name>
</gene>
<reference evidence="4 5" key="1">
    <citation type="submission" date="2014-04" db="EMBL/GenBank/DDBJ databases">
        <authorList>
            <consortium name="DOE Joint Genome Institute"/>
            <person name="Kuo A."/>
            <person name="Ruytinx J."/>
            <person name="Rineau F."/>
            <person name="Colpaert J."/>
            <person name="Kohler A."/>
            <person name="Nagy L.G."/>
            <person name="Floudas D."/>
            <person name="Copeland A."/>
            <person name="Barry K.W."/>
            <person name="Cichocki N."/>
            <person name="Veneault-Fourrey C."/>
            <person name="LaButti K."/>
            <person name="Lindquist E.A."/>
            <person name="Lipzen A."/>
            <person name="Lundell T."/>
            <person name="Morin E."/>
            <person name="Murat C."/>
            <person name="Sun H."/>
            <person name="Tunlid A."/>
            <person name="Henrissat B."/>
            <person name="Grigoriev I.V."/>
            <person name="Hibbett D.S."/>
            <person name="Martin F."/>
            <person name="Nordberg H.P."/>
            <person name="Cantor M.N."/>
            <person name="Hua S.X."/>
        </authorList>
    </citation>
    <scope>NUCLEOTIDE SEQUENCE [LARGE SCALE GENOMIC DNA]</scope>
    <source>
        <strain evidence="4 5">UH-Slu-Lm8-n1</strain>
    </source>
</reference>
<name>A0A0D0A1W9_9AGAM</name>
<dbReference type="PROSITE" id="PS50082">
    <property type="entry name" value="WD_REPEATS_2"/>
    <property type="match status" value="1"/>
</dbReference>
<dbReference type="InterPro" id="IPR036322">
    <property type="entry name" value="WD40_repeat_dom_sf"/>
</dbReference>
<evidence type="ECO:0000256" key="1">
    <source>
        <dbReference type="ARBA" id="ARBA00022574"/>
    </source>
</evidence>
<keyword evidence="2" id="KW-0677">Repeat</keyword>
<dbReference type="Proteomes" id="UP000054485">
    <property type="component" value="Unassembled WGS sequence"/>
</dbReference>
<evidence type="ECO:0000313" key="5">
    <source>
        <dbReference type="Proteomes" id="UP000054485"/>
    </source>
</evidence>
<keyword evidence="5" id="KW-1185">Reference proteome</keyword>
<evidence type="ECO:0000256" key="3">
    <source>
        <dbReference type="PROSITE-ProRule" id="PRU00221"/>
    </source>
</evidence>
<evidence type="ECO:0000256" key="2">
    <source>
        <dbReference type="ARBA" id="ARBA00022737"/>
    </source>
</evidence>
<dbReference type="InParanoid" id="A0A0D0A1W9"/>
<dbReference type="InterPro" id="IPR015943">
    <property type="entry name" value="WD40/YVTN_repeat-like_dom_sf"/>
</dbReference>
<dbReference type="PANTHER" id="PTHR22847:SF637">
    <property type="entry name" value="WD REPEAT DOMAIN 5B"/>
    <property type="match status" value="1"/>
</dbReference>